<reference evidence="1" key="1">
    <citation type="submission" date="2021-11" db="EMBL/GenBank/DDBJ databases">
        <title>Vibrio ZSDE26 sp. nov. and Vibrio ZSDZ34 sp. nov., isolated from coastal seawater in Qingdao.</title>
        <authorList>
            <person name="Zhang P."/>
        </authorList>
    </citation>
    <scope>NUCLEOTIDE SEQUENCE</scope>
    <source>
        <strain evidence="1">ZSDZ34</strain>
    </source>
</reference>
<dbReference type="EMBL" id="JAJNNZ010000003">
    <property type="protein sequence ID" value="MCJ2376286.1"/>
    <property type="molecule type" value="Genomic_DNA"/>
</dbReference>
<accession>A0A9X2AVL1</accession>
<keyword evidence="2" id="KW-1185">Reference proteome</keyword>
<dbReference type="RefSeq" id="WP_244355726.1">
    <property type="nucleotide sequence ID" value="NZ_JAJNNZ010000003.1"/>
</dbReference>
<sequence length="248" mass="28693">MEYINFWNGNKSEYRQQYEYELLLAILDVTTVNHGPFKVKRDDTDYPDAKDEGAILDNGCDVLVTVKGNQKFKGKRFIELPYSATKTLLGQRILFVRAEDSGSFTTEDTLRQCSIGIPATWVDAELFRQNNFNVVEEGLFEDVFDRLLNNEFDFTCFGANEAIDIYNNMVKEKDKIVMAPNIKIEYPFPLVFYVNADKPELAQRLSYGFKALIESGRFDDLYQRYFGEIEQELALEQRQSVTLANPFL</sequence>
<dbReference type="AlphaFoldDB" id="A0A9X2AVL1"/>
<gene>
    <name evidence="1" type="ORF">LNL84_05500</name>
</gene>
<comment type="caution">
    <text evidence="1">The sequence shown here is derived from an EMBL/GenBank/DDBJ whole genome shotgun (WGS) entry which is preliminary data.</text>
</comment>
<protein>
    <submittedName>
        <fullName evidence="1">Transporter substrate-binding domain-containing protein</fullName>
    </submittedName>
</protein>
<proteinExistence type="predicted"/>
<name>A0A9X2AVL1_9VIBR</name>
<evidence type="ECO:0000313" key="1">
    <source>
        <dbReference type="EMBL" id="MCJ2376286.1"/>
    </source>
</evidence>
<dbReference type="Proteomes" id="UP001139488">
    <property type="component" value="Unassembled WGS sequence"/>
</dbReference>
<organism evidence="1 2">
    <name type="scientific">Vibrio gelatinilyticus</name>
    <dbReference type="NCBI Taxonomy" id="2893468"/>
    <lineage>
        <taxon>Bacteria</taxon>
        <taxon>Pseudomonadati</taxon>
        <taxon>Pseudomonadota</taxon>
        <taxon>Gammaproteobacteria</taxon>
        <taxon>Vibrionales</taxon>
        <taxon>Vibrionaceae</taxon>
        <taxon>Vibrio</taxon>
    </lineage>
</organism>
<dbReference type="SUPFAM" id="SSF53850">
    <property type="entry name" value="Periplasmic binding protein-like II"/>
    <property type="match status" value="1"/>
</dbReference>
<evidence type="ECO:0000313" key="2">
    <source>
        <dbReference type="Proteomes" id="UP001139488"/>
    </source>
</evidence>
<dbReference type="Gene3D" id="3.40.190.10">
    <property type="entry name" value="Periplasmic binding protein-like II"/>
    <property type="match status" value="2"/>
</dbReference>